<dbReference type="Proteomes" id="UP000824175">
    <property type="component" value="Unassembled WGS sequence"/>
</dbReference>
<sequence length="82" mass="10025">MRKTITIVKEEKKLNFYLKTDRGRFYLFTQPFSKGVYQYFSAGKSERELLAYKKWNKNPRLDKTIEKIPLYIHYVLKEEKLL</sequence>
<proteinExistence type="predicted"/>
<dbReference type="EMBL" id="DVMJ01000068">
    <property type="protein sequence ID" value="HIU14045.1"/>
    <property type="molecule type" value="Genomic_DNA"/>
</dbReference>
<name>A0A9D1HNR5_9FIRM</name>
<dbReference type="AlphaFoldDB" id="A0A9D1HNR5"/>
<evidence type="ECO:0000313" key="1">
    <source>
        <dbReference type="EMBL" id="HIU14045.1"/>
    </source>
</evidence>
<accession>A0A9D1HNR5</accession>
<reference evidence="1" key="1">
    <citation type="submission" date="2020-10" db="EMBL/GenBank/DDBJ databases">
        <authorList>
            <person name="Gilroy R."/>
        </authorList>
    </citation>
    <scope>NUCLEOTIDE SEQUENCE</scope>
    <source>
        <strain evidence="1">CHK195-11698</strain>
    </source>
</reference>
<protein>
    <submittedName>
        <fullName evidence="1">Uncharacterized protein</fullName>
    </submittedName>
</protein>
<organism evidence="1 2">
    <name type="scientific">Candidatus Fimiplasma intestinipullorum</name>
    <dbReference type="NCBI Taxonomy" id="2840825"/>
    <lineage>
        <taxon>Bacteria</taxon>
        <taxon>Bacillati</taxon>
        <taxon>Bacillota</taxon>
        <taxon>Clostridia</taxon>
        <taxon>Eubacteriales</taxon>
        <taxon>Candidatus Fimiplasma</taxon>
    </lineage>
</organism>
<comment type="caution">
    <text evidence="1">The sequence shown here is derived from an EMBL/GenBank/DDBJ whole genome shotgun (WGS) entry which is preliminary data.</text>
</comment>
<evidence type="ECO:0000313" key="2">
    <source>
        <dbReference type="Proteomes" id="UP000824175"/>
    </source>
</evidence>
<reference evidence="1" key="2">
    <citation type="journal article" date="2021" name="PeerJ">
        <title>Extensive microbial diversity within the chicken gut microbiome revealed by metagenomics and culture.</title>
        <authorList>
            <person name="Gilroy R."/>
            <person name="Ravi A."/>
            <person name="Getino M."/>
            <person name="Pursley I."/>
            <person name="Horton D.L."/>
            <person name="Alikhan N.F."/>
            <person name="Baker D."/>
            <person name="Gharbi K."/>
            <person name="Hall N."/>
            <person name="Watson M."/>
            <person name="Adriaenssens E.M."/>
            <person name="Foster-Nyarko E."/>
            <person name="Jarju S."/>
            <person name="Secka A."/>
            <person name="Antonio M."/>
            <person name="Oren A."/>
            <person name="Chaudhuri R.R."/>
            <person name="La Ragione R."/>
            <person name="Hildebrand F."/>
            <person name="Pallen M.J."/>
        </authorList>
    </citation>
    <scope>NUCLEOTIDE SEQUENCE</scope>
    <source>
        <strain evidence="1">CHK195-11698</strain>
    </source>
</reference>
<gene>
    <name evidence="1" type="ORF">IAD15_08255</name>
</gene>